<dbReference type="Pfam" id="PF00550">
    <property type="entry name" value="PP-binding"/>
    <property type="match status" value="1"/>
</dbReference>
<dbReference type="InterPro" id="IPR045851">
    <property type="entry name" value="AMP-bd_C_sf"/>
</dbReference>
<dbReference type="InterPro" id="IPR000873">
    <property type="entry name" value="AMP-dep_synth/lig_dom"/>
</dbReference>
<protein>
    <submittedName>
        <fullName evidence="6">Amino acid adenylation domain-containing protein</fullName>
    </submittedName>
</protein>
<feature type="domain" description="Carrier" evidence="5">
    <location>
        <begin position="946"/>
        <end position="1021"/>
    </location>
</feature>
<reference evidence="7" key="1">
    <citation type="submission" date="2017-01" db="EMBL/GenBank/DDBJ databases">
        <authorList>
            <person name="Varghese N."/>
            <person name="Submissions S."/>
        </authorList>
    </citation>
    <scope>NUCLEOTIDE SEQUENCE [LARGE SCALE GENOMIC DNA]</scope>
    <source>
        <strain evidence="7">ATCC 12950</strain>
    </source>
</reference>
<dbReference type="InterPro" id="IPR020845">
    <property type="entry name" value="AMP-binding_CS"/>
</dbReference>
<dbReference type="InterPro" id="IPR042099">
    <property type="entry name" value="ANL_N_sf"/>
</dbReference>
<dbReference type="Pfam" id="PF00975">
    <property type="entry name" value="Thioesterase"/>
    <property type="match status" value="1"/>
</dbReference>
<dbReference type="EMBL" id="FTNI01000020">
    <property type="protein sequence ID" value="SIR94514.1"/>
    <property type="molecule type" value="Genomic_DNA"/>
</dbReference>
<dbReference type="SMART" id="SM00823">
    <property type="entry name" value="PKS_PP"/>
    <property type="match status" value="1"/>
</dbReference>
<keyword evidence="7" id="KW-1185">Reference proteome</keyword>
<accession>A0A1N7F2I8</accession>
<dbReference type="PANTHER" id="PTHR45527">
    <property type="entry name" value="NONRIBOSOMAL PEPTIDE SYNTHETASE"/>
    <property type="match status" value="1"/>
</dbReference>
<evidence type="ECO:0000313" key="7">
    <source>
        <dbReference type="Proteomes" id="UP000186096"/>
    </source>
</evidence>
<dbReference type="PROSITE" id="PS00455">
    <property type="entry name" value="AMP_BINDING"/>
    <property type="match status" value="1"/>
</dbReference>
<dbReference type="SUPFAM" id="SSF53474">
    <property type="entry name" value="alpha/beta-Hydrolases"/>
    <property type="match status" value="1"/>
</dbReference>
<evidence type="ECO:0000256" key="2">
    <source>
        <dbReference type="ARBA" id="ARBA00022450"/>
    </source>
</evidence>
<dbReference type="Gene3D" id="1.10.1200.10">
    <property type="entry name" value="ACP-like"/>
    <property type="match status" value="1"/>
</dbReference>
<dbReference type="PROSITE" id="PS50075">
    <property type="entry name" value="CARRIER"/>
    <property type="match status" value="1"/>
</dbReference>
<dbReference type="SUPFAM" id="SSF56801">
    <property type="entry name" value="Acetyl-CoA synthetase-like"/>
    <property type="match status" value="1"/>
</dbReference>
<keyword evidence="3" id="KW-0597">Phosphoprotein</keyword>
<dbReference type="STRING" id="58117.SAMN05421833_12079"/>
<evidence type="ECO:0000259" key="5">
    <source>
        <dbReference type="PROSITE" id="PS50075"/>
    </source>
</evidence>
<dbReference type="GO" id="GO:0043041">
    <property type="term" value="P:amino acid activation for nonribosomal peptide biosynthetic process"/>
    <property type="evidence" value="ECO:0007669"/>
    <property type="project" value="TreeGrafter"/>
</dbReference>
<dbReference type="InterPro" id="IPR000415">
    <property type="entry name" value="Nitroreductase-like"/>
</dbReference>
<dbReference type="SMART" id="SM00824">
    <property type="entry name" value="PKS_TE"/>
    <property type="match status" value="1"/>
</dbReference>
<dbReference type="Gene3D" id="3.40.109.10">
    <property type="entry name" value="NADH Oxidase"/>
    <property type="match status" value="1"/>
</dbReference>
<dbReference type="GO" id="GO:0072330">
    <property type="term" value="P:monocarboxylic acid biosynthetic process"/>
    <property type="evidence" value="ECO:0007669"/>
    <property type="project" value="UniProtKB-ARBA"/>
</dbReference>
<dbReference type="RefSeq" id="WP_076438663.1">
    <property type="nucleotide sequence ID" value="NZ_JBIAUA010000021.1"/>
</dbReference>
<dbReference type="Gene3D" id="3.30.300.30">
    <property type="match status" value="2"/>
</dbReference>
<dbReference type="CDD" id="cd05930">
    <property type="entry name" value="A_NRPS"/>
    <property type="match status" value="1"/>
</dbReference>
<evidence type="ECO:0000256" key="1">
    <source>
        <dbReference type="ARBA" id="ARBA00001957"/>
    </source>
</evidence>
<dbReference type="OrthoDB" id="2472181at2"/>
<gene>
    <name evidence="6" type="ORF">SAMN05421833_12079</name>
</gene>
<dbReference type="FunFam" id="3.40.50.980:FF:000001">
    <property type="entry name" value="Non-ribosomal peptide synthetase"/>
    <property type="match status" value="1"/>
</dbReference>
<dbReference type="Pfam" id="PF00501">
    <property type="entry name" value="AMP-binding"/>
    <property type="match status" value="1"/>
</dbReference>
<dbReference type="Gene3D" id="3.30.429.10">
    <property type="entry name" value="Macrophage Migration Inhibitory Factor"/>
    <property type="match status" value="1"/>
</dbReference>
<dbReference type="InterPro" id="IPR014347">
    <property type="entry name" value="Tautomerase/MIF_sf"/>
</dbReference>
<sequence>MITTPAVEARREPPEDACLPDLLDAQARLRPGAIAVVCGERRLTFRELAEGGAALGGHLRELGVDLDECVGLFVEPSIDLMVGVWGILRAGGAYLPLSPEYPEERLRYMIEDAGVRVVVTQDELVDRLTELAPAETRIVTLKDVEGFAGSPGGDRRPGRDPGRHSGRHLDRHPGLRPGNLAYVIYTSGSTGKPKGVMIEHRSIVSQMRWLRAGYGIDQDKVIVQKTPMSFDAAQWEILAPICGSLVVVGPPGVYRDAERLIDVIRTHDVTTLQCVPTLLTALLDTEELQSCTSLTQVFTGGEVLSKGLATSFLDAMPGCALVNLYGPTECTINSSAYTVDPATVDEGPNAISIGAPVDHTDYHILDPAGGPVAVGEIGELFIGGVQVARGYLHRPELTAERFVDNPLGEGRLFKTGDLAYWNADGTVQFVGRADNQVKLRGFRVELDEIKLAIETHDWVKHAAVIVKNDPRTGFQNLIACVELNPKEAALMDQGNHGAHHQSKASRLQVRAQLSNPGLREAAELDGRPVIDLPGRQATARQRGLAFARKTYRFYEGGELGRGDILKLLARKAEGAHSRGLDTVGMDTLGEILRYLGQHHSEERLLPKYAYASPGALYAAQLYLEIDGIGDLQPGFYYHHPVDHRLVLVGPAAGGARPRVRLHFVGKRRAIEPVYKNNIREVLEIETGHMVGLFEEVLPEYGLDIRPLEYAPATMDHLDCAAEDYYLGTFELVPYAGPRQDEIDLYVQAHPGKIADMRAGQYAYENGRLRLISDELILKKQVIAINQAVYDRSSLGISVISRNDEEWLHYIDLGRTLQRLSMNDVNIGFMSSGYSSKSGDALPSARRIDDILHANGRPTGPSYFFIGGRVSDEQRLSEGMKEDSVHMKGPAEMIRDDLINFLPDYMIPNKVVVLDRLPFTANGKIDVRALAESSATDADNADRPYVAPRTMTERRIAELWKKAMKRETVSVEDDFFASGGNSLIAVGLINKINREFCGSLPLQVLFECPTIEKLARRLDGTESEACSRLVPLQREGSERPVYCWPGLGGYTMNLRTLAARMGATQPFYGIQAYGINPEEVPYATIGEMAAEDVKAIRRLQPSGPYTLWGYSFGARVAFEAAYQLEQAGERVEHLFLIAPGSPKVHTAGTSEHEREAGFGNKAYVTILFSVFAGTITGPLLERCLAEAVDEESFAAFIHRNFPDLDADLVRRIMRVVGETFEFSYTFRELARRRIDAPITIFKARGDDYSFLENSSGYSATAPVVVDLEADHYGLLKEPEIDELVAAIRDRLGTHGKEIIMPHVSIKHFPVPLTEQQHSDLVAAVTKAMTSAFGCEEGSVSIILEPVAKELWDEKVYIPEILNQKHKLNKLPNYGPAAN</sequence>
<dbReference type="Proteomes" id="UP000186096">
    <property type="component" value="Unassembled WGS sequence"/>
</dbReference>
<comment type="cofactor">
    <cofactor evidence="1">
        <name>pantetheine 4'-phosphate</name>
        <dbReference type="ChEBI" id="CHEBI:47942"/>
    </cofactor>
</comment>
<dbReference type="InterPro" id="IPR009081">
    <property type="entry name" value="PP-bd_ACP"/>
</dbReference>
<dbReference type="NCBIfam" id="TIGR01733">
    <property type="entry name" value="AA-adenyl-dom"/>
    <property type="match status" value="1"/>
</dbReference>
<dbReference type="InterPro" id="IPR001031">
    <property type="entry name" value="Thioesterase"/>
</dbReference>
<dbReference type="GO" id="GO:0005737">
    <property type="term" value="C:cytoplasm"/>
    <property type="evidence" value="ECO:0007669"/>
    <property type="project" value="TreeGrafter"/>
</dbReference>
<dbReference type="InterPro" id="IPR029058">
    <property type="entry name" value="AB_hydrolase_fold"/>
</dbReference>
<dbReference type="InterPro" id="IPR020802">
    <property type="entry name" value="TesA-like"/>
</dbReference>
<name>A0A1N7F2I8_9ACTN</name>
<dbReference type="FunFam" id="1.10.1200.10:FF:000016">
    <property type="entry name" value="Non-ribosomal peptide synthase"/>
    <property type="match status" value="1"/>
</dbReference>
<dbReference type="GO" id="GO:0031177">
    <property type="term" value="F:phosphopantetheine binding"/>
    <property type="evidence" value="ECO:0007669"/>
    <property type="project" value="InterPro"/>
</dbReference>
<proteinExistence type="predicted"/>
<dbReference type="Gene3D" id="3.40.50.1820">
    <property type="entry name" value="alpha/beta hydrolase"/>
    <property type="match status" value="1"/>
</dbReference>
<dbReference type="InterPro" id="IPR020806">
    <property type="entry name" value="PKS_PP-bd"/>
</dbReference>
<organism evidence="6 7">
    <name type="scientific">Microbispora rosea</name>
    <dbReference type="NCBI Taxonomy" id="58117"/>
    <lineage>
        <taxon>Bacteria</taxon>
        <taxon>Bacillati</taxon>
        <taxon>Actinomycetota</taxon>
        <taxon>Actinomycetes</taxon>
        <taxon>Streptosporangiales</taxon>
        <taxon>Streptosporangiaceae</taxon>
        <taxon>Microbispora</taxon>
    </lineage>
</organism>
<keyword evidence="2" id="KW-0596">Phosphopantetheine</keyword>
<dbReference type="InterPro" id="IPR036736">
    <property type="entry name" value="ACP-like_sf"/>
</dbReference>
<dbReference type="PANTHER" id="PTHR45527:SF1">
    <property type="entry name" value="FATTY ACID SYNTHASE"/>
    <property type="match status" value="1"/>
</dbReference>
<dbReference type="InterPro" id="IPR006162">
    <property type="entry name" value="Ppantetheine_attach_site"/>
</dbReference>
<evidence type="ECO:0000256" key="4">
    <source>
        <dbReference type="SAM" id="MobiDB-lite"/>
    </source>
</evidence>
<feature type="region of interest" description="Disordered" evidence="4">
    <location>
        <begin position="145"/>
        <end position="175"/>
    </location>
</feature>
<feature type="compositionally biased region" description="Basic and acidic residues" evidence="4">
    <location>
        <begin position="153"/>
        <end position="173"/>
    </location>
</feature>
<dbReference type="GO" id="GO:0016491">
    <property type="term" value="F:oxidoreductase activity"/>
    <property type="evidence" value="ECO:0007669"/>
    <property type="project" value="InterPro"/>
</dbReference>
<dbReference type="GO" id="GO:0044550">
    <property type="term" value="P:secondary metabolite biosynthetic process"/>
    <property type="evidence" value="ECO:0007669"/>
    <property type="project" value="TreeGrafter"/>
</dbReference>
<evidence type="ECO:0000313" key="6">
    <source>
        <dbReference type="EMBL" id="SIR94514.1"/>
    </source>
</evidence>
<dbReference type="PROSITE" id="PS00012">
    <property type="entry name" value="PHOSPHOPANTETHEINE"/>
    <property type="match status" value="1"/>
</dbReference>
<dbReference type="SUPFAM" id="SSF55331">
    <property type="entry name" value="Tautomerase/MIF"/>
    <property type="match status" value="1"/>
</dbReference>
<dbReference type="SUPFAM" id="SSF47336">
    <property type="entry name" value="ACP-like"/>
    <property type="match status" value="1"/>
</dbReference>
<dbReference type="Gene3D" id="3.40.50.12780">
    <property type="entry name" value="N-terminal domain of ligase-like"/>
    <property type="match status" value="1"/>
</dbReference>
<evidence type="ECO:0000256" key="3">
    <source>
        <dbReference type="ARBA" id="ARBA00022553"/>
    </source>
</evidence>
<dbReference type="InterPro" id="IPR010071">
    <property type="entry name" value="AA_adenyl_dom"/>
</dbReference>